<feature type="chain" id="PRO_5046310271" evidence="1">
    <location>
        <begin position="27"/>
        <end position="100"/>
    </location>
</feature>
<feature type="signal peptide" evidence="1">
    <location>
        <begin position="1"/>
        <end position="26"/>
    </location>
</feature>
<keyword evidence="1" id="KW-0732">Signal</keyword>
<reference evidence="2 3" key="1">
    <citation type="submission" date="2022-06" db="EMBL/GenBank/DDBJ databases">
        <title>Mycolicibacterium sp. CAU 1645 isolated from seawater.</title>
        <authorList>
            <person name="Kim W."/>
        </authorList>
    </citation>
    <scope>NUCLEOTIDE SEQUENCE [LARGE SCALE GENOMIC DNA]</scope>
    <source>
        <strain evidence="2 3">CAU 1645</strain>
    </source>
</reference>
<dbReference type="EMBL" id="JANDBD010000003">
    <property type="protein sequence ID" value="MCP9272169.1"/>
    <property type="molecule type" value="Genomic_DNA"/>
</dbReference>
<protein>
    <submittedName>
        <fullName evidence="2">Uncharacterized protein</fullName>
    </submittedName>
</protein>
<proteinExistence type="predicted"/>
<sequence>MYTFKRIIAGLVVGTAVTVAPAVAMAAPAFASPKENVMTAAAEHDAAENLAHAHHGAGLGTAHAQHDVLRVSRAGHMTFKDDGGHQMTYARHVAATAERP</sequence>
<accession>A0ABT1LZ43</accession>
<name>A0ABT1LZ43_9MYCO</name>
<keyword evidence="3" id="KW-1185">Reference proteome</keyword>
<evidence type="ECO:0000313" key="3">
    <source>
        <dbReference type="Proteomes" id="UP001651690"/>
    </source>
</evidence>
<organism evidence="2 3">
    <name type="scientific">Mycolicibacterium arenosum</name>
    <dbReference type="NCBI Taxonomy" id="2952157"/>
    <lineage>
        <taxon>Bacteria</taxon>
        <taxon>Bacillati</taxon>
        <taxon>Actinomycetota</taxon>
        <taxon>Actinomycetes</taxon>
        <taxon>Mycobacteriales</taxon>
        <taxon>Mycobacteriaceae</taxon>
        <taxon>Mycolicibacterium</taxon>
    </lineage>
</organism>
<evidence type="ECO:0000313" key="2">
    <source>
        <dbReference type="EMBL" id="MCP9272169.1"/>
    </source>
</evidence>
<dbReference type="RefSeq" id="WP_255059347.1">
    <property type="nucleotide sequence ID" value="NZ_JANDBD010000003.1"/>
</dbReference>
<dbReference type="Proteomes" id="UP001651690">
    <property type="component" value="Unassembled WGS sequence"/>
</dbReference>
<gene>
    <name evidence="2" type="ORF">NM203_08220</name>
</gene>
<evidence type="ECO:0000256" key="1">
    <source>
        <dbReference type="SAM" id="SignalP"/>
    </source>
</evidence>
<comment type="caution">
    <text evidence="2">The sequence shown here is derived from an EMBL/GenBank/DDBJ whole genome shotgun (WGS) entry which is preliminary data.</text>
</comment>